<name>A0ABW9B2H7_9BURK</name>
<protein>
    <submittedName>
        <fullName evidence="2">Uncharacterized protein</fullName>
    </submittedName>
</protein>
<reference evidence="2 3" key="1">
    <citation type="journal article" date="2024" name="Chem. Sci.">
        <title>Discovery of megapolipeptins by genome mining of a Burkholderiales bacteria collection.</title>
        <authorList>
            <person name="Paulo B.S."/>
            <person name="Recchia M.J.J."/>
            <person name="Lee S."/>
            <person name="Fergusson C.H."/>
            <person name="Romanowski S.B."/>
            <person name="Hernandez A."/>
            <person name="Krull N."/>
            <person name="Liu D.Y."/>
            <person name="Cavanagh H."/>
            <person name="Bos A."/>
            <person name="Gray C.A."/>
            <person name="Murphy B.T."/>
            <person name="Linington R.G."/>
            <person name="Eustaquio A.S."/>
        </authorList>
    </citation>
    <scope>NUCLEOTIDE SEQUENCE [LARGE SCALE GENOMIC DNA]</scope>
    <source>
        <strain evidence="2 3">RL17-350-BIC-A</strain>
    </source>
</reference>
<feature type="region of interest" description="Disordered" evidence="1">
    <location>
        <begin position="68"/>
        <end position="95"/>
    </location>
</feature>
<keyword evidence="3" id="KW-1185">Reference proteome</keyword>
<sequence length="95" mass="10747">MGMFFDQDIAHIARVMVPSLTGDLGGPILSAKYWRGRLHELLNRTHLTRAQLCALDSLLLQLDDFEAHGRPTPSGSTCPRRLESRQHRTPRQNIS</sequence>
<gene>
    <name evidence="2" type="ORF">PQR57_35850</name>
</gene>
<accession>A0ABW9B2H7</accession>
<proteinExistence type="predicted"/>
<dbReference type="Proteomes" id="UP001629230">
    <property type="component" value="Unassembled WGS sequence"/>
</dbReference>
<evidence type="ECO:0000313" key="2">
    <source>
        <dbReference type="EMBL" id="MFM0006349.1"/>
    </source>
</evidence>
<evidence type="ECO:0000256" key="1">
    <source>
        <dbReference type="SAM" id="MobiDB-lite"/>
    </source>
</evidence>
<comment type="caution">
    <text evidence="2">The sequence shown here is derived from an EMBL/GenBank/DDBJ whole genome shotgun (WGS) entry which is preliminary data.</text>
</comment>
<dbReference type="RefSeq" id="WP_408180881.1">
    <property type="nucleotide sequence ID" value="NZ_JAQQEZ010000040.1"/>
</dbReference>
<organism evidence="2 3">
    <name type="scientific">Paraburkholderia dipogonis</name>
    <dbReference type="NCBI Taxonomy" id="1211383"/>
    <lineage>
        <taxon>Bacteria</taxon>
        <taxon>Pseudomonadati</taxon>
        <taxon>Pseudomonadota</taxon>
        <taxon>Betaproteobacteria</taxon>
        <taxon>Burkholderiales</taxon>
        <taxon>Burkholderiaceae</taxon>
        <taxon>Paraburkholderia</taxon>
    </lineage>
</organism>
<dbReference type="EMBL" id="JAQQEZ010000040">
    <property type="protein sequence ID" value="MFM0006349.1"/>
    <property type="molecule type" value="Genomic_DNA"/>
</dbReference>
<evidence type="ECO:0000313" key="3">
    <source>
        <dbReference type="Proteomes" id="UP001629230"/>
    </source>
</evidence>